<dbReference type="AlphaFoldDB" id="A0A0F8YUH3"/>
<sequence length="405" mass="44144">MKKYRAQLPAENHWAETIKCRAACPVYTDARGYIQAIAQRDYETAYLIARVSNPLASICGSICGAPCEAACRRGDIDSPLQIRALKRFVTGKLGTESSPDRIEKIAKWLWDRLRVTIPDDEKETNLSIVDLNTRRNYPKVGGQRIAIVGSGPAGLGAAHDLALMGFSPVVFERESVPAGMLYLGVPEYRLPRNIILAEVKLIEKLGVEIRLNTAVGEDIPFFKLVEEFDAVIIAVGAKKSRKLKIPGADAPQVLGGVEFLRDIALGNPVEIGSRIVVIGGGNVAFDVGRSVVRQTGQDVAVAAALVSDMVDVNLCCLESRDEMPADEVEIIEGCEEGIILHTGMGPKEIHVKNGKVTGVTFSHCVQVFDQNGRFDPKFDEERQTTIECDAVLLTIGQEVDLSFID</sequence>
<accession>A0A0F8YUH3</accession>
<feature type="domain" description="Dihydroprymidine dehydrogenase" evidence="2">
    <location>
        <begin position="18"/>
        <end position="91"/>
    </location>
</feature>
<dbReference type="GO" id="GO:0051536">
    <property type="term" value="F:iron-sulfur cluster binding"/>
    <property type="evidence" value="ECO:0007669"/>
    <property type="project" value="InterPro"/>
</dbReference>
<dbReference type="Pfam" id="PF07992">
    <property type="entry name" value="Pyr_redox_2"/>
    <property type="match status" value="1"/>
</dbReference>
<reference evidence="3" key="1">
    <citation type="journal article" date="2015" name="Nature">
        <title>Complex archaea that bridge the gap between prokaryotes and eukaryotes.</title>
        <authorList>
            <person name="Spang A."/>
            <person name="Saw J.H."/>
            <person name="Jorgensen S.L."/>
            <person name="Zaremba-Niedzwiedzka K."/>
            <person name="Martijn J."/>
            <person name="Lind A.E."/>
            <person name="van Eijk R."/>
            <person name="Schleper C."/>
            <person name="Guy L."/>
            <person name="Ettema T.J."/>
        </authorList>
    </citation>
    <scope>NUCLEOTIDE SEQUENCE</scope>
</reference>
<dbReference type="SUPFAM" id="SSF46548">
    <property type="entry name" value="alpha-helical ferredoxin"/>
    <property type="match status" value="1"/>
</dbReference>
<dbReference type="PANTHER" id="PTHR42783:SF3">
    <property type="entry name" value="GLUTAMATE SYNTHASE [NADPH] SMALL CHAIN-RELATED"/>
    <property type="match status" value="1"/>
</dbReference>
<evidence type="ECO:0008006" key="4">
    <source>
        <dbReference type="Google" id="ProtNLM"/>
    </source>
</evidence>
<protein>
    <recommendedName>
        <fullName evidence="4">FAD/NAD(P)-binding domain-containing protein</fullName>
    </recommendedName>
</protein>
<dbReference type="Pfam" id="PF14691">
    <property type="entry name" value="Fer4_20"/>
    <property type="match status" value="1"/>
</dbReference>
<organism evidence="3">
    <name type="scientific">marine sediment metagenome</name>
    <dbReference type="NCBI Taxonomy" id="412755"/>
    <lineage>
        <taxon>unclassified sequences</taxon>
        <taxon>metagenomes</taxon>
        <taxon>ecological metagenomes</taxon>
    </lineage>
</organism>
<name>A0A0F8YUH3_9ZZZZ</name>
<dbReference type="PRINTS" id="PR00419">
    <property type="entry name" value="ADXRDTASE"/>
</dbReference>
<feature type="non-terminal residue" evidence="3">
    <location>
        <position position="405"/>
    </location>
</feature>
<dbReference type="EMBL" id="LAZR01051470">
    <property type="protein sequence ID" value="KKK85092.1"/>
    <property type="molecule type" value="Genomic_DNA"/>
</dbReference>
<proteinExistence type="predicted"/>
<feature type="domain" description="FAD/NAD(P)-binding" evidence="1">
    <location>
        <begin position="144"/>
        <end position="400"/>
    </location>
</feature>
<dbReference type="GO" id="GO:0016491">
    <property type="term" value="F:oxidoreductase activity"/>
    <property type="evidence" value="ECO:0007669"/>
    <property type="project" value="InterPro"/>
</dbReference>
<dbReference type="InterPro" id="IPR036188">
    <property type="entry name" value="FAD/NAD-bd_sf"/>
</dbReference>
<comment type="caution">
    <text evidence="3">The sequence shown here is derived from an EMBL/GenBank/DDBJ whole genome shotgun (WGS) entry which is preliminary data.</text>
</comment>
<evidence type="ECO:0000313" key="3">
    <source>
        <dbReference type="EMBL" id="KKK85092.1"/>
    </source>
</evidence>
<dbReference type="SUPFAM" id="SSF51971">
    <property type="entry name" value="Nucleotide-binding domain"/>
    <property type="match status" value="1"/>
</dbReference>
<dbReference type="Gene3D" id="1.10.1060.10">
    <property type="entry name" value="Alpha-helical ferredoxin"/>
    <property type="match status" value="1"/>
</dbReference>
<evidence type="ECO:0000259" key="2">
    <source>
        <dbReference type="Pfam" id="PF14691"/>
    </source>
</evidence>
<dbReference type="PANTHER" id="PTHR42783">
    <property type="entry name" value="GLUTAMATE SYNTHASE [NADPH] SMALL CHAIN"/>
    <property type="match status" value="1"/>
</dbReference>
<dbReference type="InterPro" id="IPR028261">
    <property type="entry name" value="DPD_II"/>
</dbReference>
<dbReference type="Gene3D" id="3.50.50.60">
    <property type="entry name" value="FAD/NAD(P)-binding domain"/>
    <property type="match status" value="2"/>
</dbReference>
<dbReference type="InterPro" id="IPR009051">
    <property type="entry name" value="Helical_ferredxn"/>
</dbReference>
<dbReference type="InterPro" id="IPR023753">
    <property type="entry name" value="FAD/NAD-binding_dom"/>
</dbReference>
<evidence type="ECO:0000259" key="1">
    <source>
        <dbReference type="Pfam" id="PF07992"/>
    </source>
</evidence>
<gene>
    <name evidence="3" type="ORF">LCGC14_2776770</name>
</gene>